<feature type="transmembrane region" description="Helical" evidence="9">
    <location>
        <begin position="33"/>
        <end position="50"/>
    </location>
</feature>
<dbReference type="Pfam" id="PF00795">
    <property type="entry name" value="CN_hydrolase"/>
    <property type="match status" value="1"/>
</dbReference>
<keyword evidence="5 9" id="KW-0812">Transmembrane</keyword>
<keyword evidence="4 9" id="KW-0808">Transferase</keyword>
<sequence>MSKFQSLMPYLAAALSGVLLAMCYPGFEFASGLVWIWPVPLMIGLWLGGAERKRKRFGFRVGALAGLVFWLINVKWLIAMGELPTVPLAGAVFGWLMLSLYLALYFGVWGALIASIGNPWRSRNAKQLTAIEKKMVEREDAPKKIVEGVKNSLRVVVFAVMHASLWVVLEWLRGWLMTGFGWNGLGVAFHDVPVMMQIADIVGVTGIAFFPMLFASTMLQTGRRLIDELRAGKFQAHFEIGIVVGVIAMIFAYGVNRMAYYSNLESHDVRVLIIQENILQSIKWDEILEAEHYIDYQESIERKLAEIEQLNLAKMAEAVTTGEEVELEYPDLLVMPESSTTQPLVYLEEVDEVYMPLLTQDLLVNQIYAENHFKTVFGASLLSGTMSEEGIYYNLDGDAYNVFAVTGPSLAVEEQYPTTQIQTHGKNHLVPFGEFIPNIPFLGSVAELFSGMSYGKNFSRSGSFEPLIVELRGENVQLIPSICFEDTVGRLSRKFARPELQMLVNITNDGWFGTSEATLQHMANSKFRAVEIRRPMARAANTGVSGVVDVIGSMEADEEGQFNVIGTPENPFVKGTLYAKVKVPKNPTMTIYVMLGDWFSLFCLLLYLGSLAFCLKSEK</sequence>
<dbReference type="OrthoDB" id="9811121at2"/>
<feature type="transmembrane region" description="Helical" evidence="9">
    <location>
        <begin position="236"/>
        <end position="255"/>
    </location>
</feature>
<dbReference type="AlphaFoldDB" id="A0A2S7U276"/>
<name>A0A2S7U276_9BACT</name>
<dbReference type="PROSITE" id="PS50263">
    <property type="entry name" value="CN_HYDROLASE"/>
    <property type="match status" value="1"/>
</dbReference>
<feature type="transmembrane region" description="Helical" evidence="9">
    <location>
        <begin position="591"/>
        <end position="615"/>
    </location>
</feature>
<evidence type="ECO:0000256" key="3">
    <source>
        <dbReference type="ARBA" id="ARBA00022475"/>
    </source>
</evidence>
<evidence type="ECO:0000313" key="12">
    <source>
        <dbReference type="Proteomes" id="UP000239907"/>
    </source>
</evidence>
<dbReference type="EMBL" id="MQWA01000001">
    <property type="protein sequence ID" value="PQJ29098.1"/>
    <property type="molecule type" value="Genomic_DNA"/>
</dbReference>
<comment type="similarity">
    <text evidence="2 9">Belongs to the CN hydrolase family. Apolipoprotein N-acyltransferase subfamily.</text>
</comment>
<keyword evidence="8 9" id="KW-0012">Acyltransferase</keyword>
<dbReference type="InterPro" id="IPR045378">
    <property type="entry name" value="LNT_N"/>
</dbReference>
<comment type="catalytic activity">
    <reaction evidence="9">
        <text>N-terminal S-1,2-diacyl-sn-glyceryl-L-cysteinyl-[lipoprotein] + a glycerophospholipid = N-acyl-S-1,2-diacyl-sn-glyceryl-L-cysteinyl-[lipoprotein] + a 2-acyl-sn-glycero-3-phospholipid + H(+)</text>
        <dbReference type="Rhea" id="RHEA:48228"/>
        <dbReference type="Rhea" id="RHEA-COMP:14681"/>
        <dbReference type="Rhea" id="RHEA-COMP:14684"/>
        <dbReference type="ChEBI" id="CHEBI:15378"/>
        <dbReference type="ChEBI" id="CHEBI:136912"/>
        <dbReference type="ChEBI" id="CHEBI:140656"/>
        <dbReference type="ChEBI" id="CHEBI:140657"/>
        <dbReference type="ChEBI" id="CHEBI:140660"/>
        <dbReference type="EC" id="2.3.1.269"/>
    </reaction>
</comment>
<evidence type="ECO:0000259" key="10">
    <source>
        <dbReference type="PROSITE" id="PS50263"/>
    </source>
</evidence>
<evidence type="ECO:0000256" key="4">
    <source>
        <dbReference type="ARBA" id="ARBA00022679"/>
    </source>
</evidence>
<comment type="subcellular location">
    <subcellularLocation>
        <location evidence="1 9">Cell membrane</location>
        <topology evidence="1 9">Multi-pass membrane protein</topology>
    </subcellularLocation>
</comment>
<comment type="pathway">
    <text evidence="9">Protein modification; lipoprotein biosynthesis (N-acyl transfer).</text>
</comment>
<dbReference type="GO" id="GO:0042158">
    <property type="term" value="P:lipoprotein biosynthetic process"/>
    <property type="evidence" value="ECO:0007669"/>
    <property type="project" value="UniProtKB-UniRule"/>
</dbReference>
<evidence type="ECO:0000256" key="5">
    <source>
        <dbReference type="ARBA" id="ARBA00022692"/>
    </source>
</evidence>
<dbReference type="EC" id="2.3.1.269" evidence="9"/>
<dbReference type="Gene3D" id="3.60.110.10">
    <property type="entry name" value="Carbon-nitrogen hydrolase"/>
    <property type="match status" value="1"/>
</dbReference>
<feature type="transmembrane region" description="Helical" evidence="9">
    <location>
        <begin position="90"/>
        <end position="116"/>
    </location>
</feature>
<feature type="transmembrane region" description="Helical" evidence="9">
    <location>
        <begin position="192"/>
        <end position="215"/>
    </location>
</feature>
<feature type="transmembrane region" description="Helical" evidence="9">
    <location>
        <begin position="57"/>
        <end position="78"/>
    </location>
</feature>
<feature type="domain" description="CN hydrolase" evidence="10">
    <location>
        <begin position="274"/>
        <end position="583"/>
    </location>
</feature>
<comment type="function">
    <text evidence="9">Catalyzes the phospholipid dependent N-acylation of the N-terminal cysteine of apolipoprotein, the last step in lipoprotein maturation.</text>
</comment>
<gene>
    <name evidence="9" type="primary">lnt</name>
    <name evidence="11" type="ORF">BSZ32_11745</name>
</gene>
<proteinExistence type="inferred from homology"/>
<dbReference type="UniPathway" id="UPA00666"/>
<evidence type="ECO:0000256" key="2">
    <source>
        <dbReference type="ARBA" id="ARBA00010065"/>
    </source>
</evidence>
<evidence type="ECO:0000256" key="8">
    <source>
        <dbReference type="ARBA" id="ARBA00023315"/>
    </source>
</evidence>
<organism evidence="11 12">
    <name type="scientific">Rubritalea profundi</name>
    <dbReference type="NCBI Taxonomy" id="1658618"/>
    <lineage>
        <taxon>Bacteria</taxon>
        <taxon>Pseudomonadati</taxon>
        <taxon>Verrucomicrobiota</taxon>
        <taxon>Verrucomicrobiia</taxon>
        <taxon>Verrucomicrobiales</taxon>
        <taxon>Rubritaleaceae</taxon>
        <taxon>Rubritalea</taxon>
    </lineage>
</organism>
<keyword evidence="12" id="KW-1185">Reference proteome</keyword>
<dbReference type="RefSeq" id="WP_105043588.1">
    <property type="nucleotide sequence ID" value="NZ_MQWA01000001.1"/>
</dbReference>
<dbReference type="Proteomes" id="UP000239907">
    <property type="component" value="Unassembled WGS sequence"/>
</dbReference>
<dbReference type="Pfam" id="PF20154">
    <property type="entry name" value="LNT_N"/>
    <property type="match status" value="1"/>
</dbReference>
<feature type="transmembrane region" description="Helical" evidence="9">
    <location>
        <begin position="153"/>
        <end position="172"/>
    </location>
</feature>
<dbReference type="InterPro" id="IPR004563">
    <property type="entry name" value="Apolipo_AcylTrfase"/>
</dbReference>
<dbReference type="PANTHER" id="PTHR38686">
    <property type="entry name" value="APOLIPOPROTEIN N-ACYLTRANSFERASE"/>
    <property type="match status" value="1"/>
</dbReference>
<protein>
    <recommendedName>
        <fullName evidence="9">Apolipoprotein N-acyltransferase</fullName>
        <shortName evidence="9">ALP N-acyltransferase</shortName>
        <ecNumber evidence="9">2.3.1.269</ecNumber>
    </recommendedName>
</protein>
<accession>A0A2S7U276</accession>
<evidence type="ECO:0000256" key="7">
    <source>
        <dbReference type="ARBA" id="ARBA00023136"/>
    </source>
</evidence>
<comment type="caution">
    <text evidence="11">The sequence shown here is derived from an EMBL/GenBank/DDBJ whole genome shotgun (WGS) entry which is preliminary data.</text>
</comment>
<keyword evidence="6 9" id="KW-1133">Transmembrane helix</keyword>
<dbReference type="HAMAP" id="MF_01148">
    <property type="entry name" value="Lnt"/>
    <property type="match status" value="1"/>
</dbReference>
<evidence type="ECO:0000256" key="1">
    <source>
        <dbReference type="ARBA" id="ARBA00004651"/>
    </source>
</evidence>
<dbReference type="PANTHER" id="PTHR38686:SF1">
    <property type="entry name" value="APOLIPOPROTEIN N-ACYLTRANSFERASE"/>
    <property type="match status" value="1"/>
</dbReference>
<dbReference type="InterPro" id="IPR003010">
    <property type="entry name" value="C-N_Hydrolase"/>
</dbReference>
<keyword evidence="7 9" id="KW-0472">Membrane</keyword>
<evidence type="ECO:0000256" key="6">
    <source>
        <dbReference type="ARBA" id="ARBA00022989"/>
    </source>
</evidence>
<dbReference type="SUPFAM" id="SSF56317">
    <property type="entry name" value="Carbon-nitrogen hydrolase"/>
    <property type="match status" value="1"/>
</dbReference>
<dbReference type="NCBIfam" id="TIGR00546">
    <property type="entry name" value="lnt"/>
    <property type="match status" value="1"/>
</dbReference>
<reference evidence="11 12" key="1">
    <citation type="submission" date="2016-12" db="EMBL/GenBank/DDBJ databases">
        <title>Study of bacterial adaptation to deep sea.</title>
        <authorList>
            <person name="Song J."/>
            <person name="Yoshizawa S."/>
            <person name="Kogure K."/>
        </authorList>
    </citation>
    <scope>NUCLEOTIDE SEQUENCE [LARGE SCALE GENOMIC DNA]</scope>
    <source>
        <strain evidence="11 12">SAORIC-165</strain>
    </source>
</reference>
<dbReference type="CDD" id="cd07571">
    <property type="entry name" value="ALP_N-acyl_transferase"/>
    <property type="match status" value="1"/>
</dbReference>
<keyword evidence="3 9" id="KW-1003">Cell membrane</keyword>
<evidence type="ECO:0000256" key="9">
    <source>
        <dbReference type="HAMAP-Rule" id="MF_01148"/>
    </source>
</evidence>
<evidence type="ECO:0000313" key="11">
    <source>
        <dbReference type="EMBL" id="PQJ29098.1"/>
    </source>
</evidence>
<keyword evidence="11" id="KW-0449">Lipoprotein</keyword>
<feature type="transmembrane region" description="Helical" evidence="9">
    <location>
        <begin position="7"/>
        <end position="27"/>
    </location>
</feature>
<dbReference type="GO" id="GO:0016410">
    <property type="term" value="F:N-acyltransferase activity"/>
    <property type="evidence" value="ECO:0007669"/>
    <property type="project" value="UniProtKB-UniRule"/>
</dbReference>
<dbReference type="InterPro" id="IPR036526">
    <property type="entry name" value="C-N_Hydrolase_sf"/>
</dbReference>
<dbReference type="GO" id="GO:0005886">
    <property type="term" value="C:plasma membrane"/>
    <property type="evidence" value="ECO:0007669"/>
    <property type="project" value="UniProtKB-SubCell"/>
</dbReference>